<keyword evidence="1" id="KW-0614">Plasmid</keyword>
<sequence>MKPQTLTHAIAAMRALVRARHSGNAEQLRHAEFEVKEQGRYVLQVRQALVGNRDGVTLNNVIPGWVNARLAGKVEESA</sequence>
<reference evidence="1 2" key="1">
    <citation type="submission" date="2018-12" db="EMBL/GenBank/DDBJ databases">
        <title>Genomic insights into the evolutionary origins and pathogenicity of five Vibrio parahaemolyticus strains isolated from the shrimp with acute hepatopancreatic necrosis disease (AHPND).</title>
        <authorList>
            <person name="Yang Q."/>
            <person name="Dong X."/>
            <person name="Xie G."/>
            <person name="Fu S."/>
            <person name="Zou P."/>
            <person name="Sun J."/>
            <person name="Wang Y."/>
            <person name="Huang J."/>
        </authorList>
    </citation>
    <scope>NUCLEOTIDE SEQUENCE [LARGE SCALE GENOMIC DNA]</scope>
    <source>
        <strain evidence="1 2">20160303005-1</strain>
        <plasmid evidence="2">pvpsd2016-3</plasmid>
    </source>
</reference>
<dbReference type="EMBL" id="CP034302">
    <property type="protein sequence ID" value="QHH13266.1"/>
    <property type="molecule type" value="Genomic_DNA"/>
</dbReference>
<evidence type="ECO:0000313" key="1">
    <source>
        <dbReference type="EMBL" id="QHH13266.1"/>
    </source>
</evidence>
<gene>
    <name evidence="1" type="ORF">EHC69_28835</name>
</gene>
<dbReference type="RefSeq" id="WP_086482407.1">
    <property type="nucleotide sequence ID" value="NZ_CP034302.1"/>
</dbReference>
<evidence type="ECO:0000313" key="2">
    <source>
        <dbReference type="Proteomes" id="UP000464718"/>
    </source>
</evidence>
<name>A0AAX1G1Q8_VIBPH</name>
<accession>A0AAX1G1Q8</accession>
<dbReference type="AlphaFoldDB" id="A0AAX1G1Q8"/>
<protein>
    <submittedName>
        <fullName evidence="1">Uncharacterized protein</fullName>
    </submittedName>
</protein>
<dbReference type="Proteomes" id="UP000464718">
    <property type="component" value="Plasmid pvpsd2016-3"/>
</dbReference>
<geneLocation type="plasmid" evidence="2">
    <name>pvpsd2016-3</name>
</geneLocation>
<proteinExistence type="predicted"/>
<organism evidence="1 2">
    <name type="scientific">Vibrio parahaemolyticus</name>
    <dbReference type="NCBI Taxonomy" id="670"/>
    <lineage>
        <taxon>Bacteria</taxon>
        <taxon>Pseudomonadati</taxon>
        <taxon>Pseudomonadota</taxon>
        <taxon>Gammaproteobacteria</taxon>
        <taxon>Vibrionales</taxon>
        <taxon>Vibrionaceae</taxon>
        <taxon>Vibrio</taxon>
    </lineage>
</organism>